<sequence>MYLIRNCWCTFHFWNKLIIISNRKIKTECLFKPLVQSYTILDLKRIVISKIKFLF</sequence>
<comment type="caution">
    <text evidence="1">The sequence shown here is derived from an EMBL/GenBank/DDBJ whole genome shotgun (WGS) entry which is preliminary data.</text>
</comment>
<organism evidence="1 2">
    <name type="scientific">Leptospira interrogans str. 2002000626</name>
    <dbReference type="NCBI Taxonomy" id="996803"/>
    <lineage>
        <taxon>Bacteria</taxon>
        <taxon>Pseudomonadati</taxon>
        <taxon>Spirochaetota</taxon>
        <taxon>Spirochaetia</taxon>
        <taxon>Leptospirales</taxon>
        <taxon>Leptospiraceae</taxon>
        <taxon>Leptospira</taxon>
    </lineage>
</organism>
<evidence type="ECO:0000313" key="2">
    <source>
        <dbReference type="Proteomes" id="UP000012329"/>
    </source>
</evidence>
<dbReference type="EMBL" id="AFJL02000178">
    <property type="protein sequence ID" value="EMY03474.1"/>
    <property type="molecule type" value="Genomic_DNA"/>
</dbReference>
<proteinExistence type="predicted"/>
<dbReference type="Proteomes" id="UP000012329">
    <property type="component" value="Unassembled WGS sequence"/>
</dbReference>
<evidence type="ECO:0000313" key="1">
    <source>
        <dbReference type="EMBL" id="EMY03474.1"/>
    </source>
</evidence>
<gene>
    <name evidence="1" type="ORF">LEP1GSC029_1218</name>
</gene>
<protein>
    <submittedName>
        <fullName evidence="1">Uncharacterized protein</fullName>
    </submittedName>
</protein>
<accession>A0A829CV31</accession>
<name>A0A829CV31_LEPIR</name>
<dbReference type="AlphaFoldDB" id="A0A829CV31"/>
<reference evidence="1 2" key="1">
    <citation type="submission" date="2013-02" db="EMBL/GenBank/DDBJ databases">
        <authorList>
            <person name="Harkins D.M."/>
            <person name="Durkin A.S."/>
            <person name="Brinkac L.M."/>
            <person name="Haft D.H."/>
            <person name="Selengut J.D."/>
            <person name="Sanka R."/>
            <person name="DePew J."/>
            <person name="Purushe J."/>
            <person name="Whelen A.C."/>
            <person name="Vinetz J.M."/>
            <person name="Sutton G.G."/>
            <person name="Nierman W.C."/>
            <person name="Fouts D.E."/>
        </authorList>
    </citation>
    <scope>NUCLEOTIDE SEQUENCE [LARGE SCALE GENOMIC DNA]</scope>
    <source>
        <strain evidence="1 2">2002000626</strain>
    </source>
</reference>